<proteinExistence type="predicted"/>
<reference evidence="2 3" key="1">
    <citation type="submission" date="2024-04" db="EMBL/GenBank/DDBJ databases">
        <title>The reference genome of an endangered Asteraceae, Deinandra increscens subsp. villosa, native to the Central Coast of California.</title>
        <authorList>
            <person name="Guilliams M."/>
            <person name="Hasenstab-Lehman K."/>
            <person name="Meyer R."/>
            <person name="Mcevoy S."/>
        </authorList>
    </citation>
    <scope>NUCLEOTIDE SEQUENCE [LARGE SCALE GENOMIC DNA]</scope>
    <source>
        <tissue evidence="2">Leaf</tissue>
    </source>
</reference>
<gene>
    <name evidence="2" type="ORF">SSX86_003164</name>
</gene>
<sequence>MKELAEQELKVLEAQHPTRFQHLKLHLKEFIHHLDQQDQDPQYSFNHHSIITKESSSSRKRHREEEEEDGYTKPKPKTRSRSKRGGDGGIRDAIHKAEACLHKIRTLKSFFCSSNH</sequence>
<organism evidence="2 3">
    <name type="scientific">Deinandra increscens subsp. villosa</name>
    <dbReference type="NCBI Taxonomy" id="3103831"/>
    <lineage>
        <taxon>Eukaryota</taxon>
        <taxon>Viridiplantae</taxon>
        <taxon>Streptophyta</taxon>
        <taxon>Embryophyta</taxon>
        <taxon>Tracheophyta</taxon>
        <taxon>Spermatophyta</taxon>
        <taxon>Magnoliopsida</taxon>
        <taxon>eudicotyledons</taxon>
        <taxon>Gunneridae</taxon>
        <taxon>Pentapetalae</taxon>
        <taxon>asterids</taxon>
        <taxon>campanulids</taxon>
        <taxon>Asterales</taxon>
        <taxon>Asteraceae</taxon>
        <taxon>Asteroideae</taxon>
        <taxon>Heliantheae alliance</taxon>
        <taxon>Madieae</taxon>
        <taxon>Madiinae</taxon>
        <taxon>Deinandra</taxon>
    </lineage>
</organism>
<protein>
    <submittedName>
        <fullName evidence="2">Uncharacterized protein</fullName>
    </submittedName>
</protein>
<dbReference type="EMBL" id="JBCNJP010000007">
    <property type="protein sequence ID" value="KAK9074845.1"/>
    <property type="molecule type" value="Genomic_DNA"/>
</dbReference>
<dbReference type="Proteomes" id="UP001408789">
    <property type="component" value="Unassembled WGS sequence"/>
</dbReference>
<feature type="compositionally biased region" description="Basic residues" evidence="1">
    <location>
        <begin position="74"/>
        <end position="83"/>
    </location>
</feature>
<comment type="caution">
    <text evidence="2">The sequence shown here is derived from an EMBL/GenBank/DDBJ whole genome shotgun (WGS) entry which is preliminary data.</text>
</comment>
<feature type="compositionally biased region" description="Polar residues" evidence="1">
    <location>
        <begin position="39"/>
        <end position="49"/>
    </location>
</feature>
<evidence type="ECO:0000256" key="1">
    <source>
        <dbReference type="SAM" id="MobiDB-lite"/>
    </source>
</evidence>
<accession>A0AAP0DGQ6</accession>
<feature type="region of interest" description="Disordered" evidence="1">
    <location>
        <begin position="38"/>
        <end position="90"/>
    </location>
</feature>
<dbReference type="AlphaFoldDB" id="A0AAP0DGQ6"/>
<evidence type="ECO:0000313" key="2">
    <source>
        <dbReference type="EMBL" id="KAK9074845.1"/>
    </source>
</evidence>
<keyword evidence="3" id="KW-1185">Reference proteome</keyword>
<evidence type="ECO:0000313" key="3">
    <source>
        <dbReference type="Proteomes" id="UP001408789"/>
    </source>
</evidence>
<name>A0AAP0DGQ6_9ASTR</name>